<dbReference type="PROSITE" id="PS51721">
    <property type="entry name" value="G_CP"/>
    <property type="match status" value="1"/>
</dbReference>
<organism evidence="8 9">
    <name type="scientific">Rhizophlyctis rosea</name>
    <dbReference type="NCBI Taxonomy" id="64517"/>
    <lineage>
        <taxon>Eukaryota</taxon>
        <taxon>Fungi</taxon>
        <taxon>Fungi incertae sedis</taxon>
        <taxon>Chytridiomycota</taxon>
        <taxon>Chytridiomycota incertae sedis</taxon>
        <taxon>Chytridiomycetes</taxon>
        <taxon>Rhizophlyctidales</taxon>
        <taxon>Rhizophlyctidaceae</taxon>
        <taxon>Rhizophlyctis</taxon>
    </lineage>
</organism>
<dbReference type="InterPro" id="IPR027417">
    <property type="entry name" value="P-loop_NTPase"/>
</dbReference>
<keyword evidence="9" id="KW-1185">Reference proteome</keyword>
<gene>
    <name evidence="8" type="primary">GNL1</name>
    <name evidence="8" type="ORF">HK097_005092</name>
</gene>
<evidence type="ECO:0000256" key="6">
    <source>
        <dbReference type="SAM" id="MobiDB-lite"/>
    </source>
</evidence>
<proteinExistence type="predicted"/>
<evidence type="ECO:0000256" key="2">
    <source>
        <dbReference type="ARBA" id="ARBA00022741"/>
    </source>
</evidence>
<reference evidence="8" key="1">
    <citation type="submission" date="2020-05" db="EMBL/GenBank/DDBJ databases">
        <title>Phylogenomic resolution of chytrid fungi.</title>
        <authorList>
            <person name="Stajich J.E."/>
            <person name="Amses K."/>
            <person name="Simmons R."/>
            <person name="Seto K."/>
            <person name="Myers J."/>
            <person name="Bonds A."/>
            <person name="Quandt C.A."/>
            <person name="Barry K."/>
            <person name="Liu P."/>
            <person name="Grigoriev I."/>
            <person name="Longcore J.E."/>
            <person name="James T.Y."/>
        </authorList>
    </citation>
    <scope>NUCLEOTIDE SEQUENCE</scope>
    <source>
        <strain evidence="8">JEL0318</strain>
    </source>
</reference>
<dbReference type="InterPro" id="IPR030378">
    <property type="entry name" value="G_CP_dom"/>
</dbReference>
<sequence>MSTHRKKPFSAKQKKAQILEKRAKKKPDSWDWSKDEEGEVVSGEVVSEPGGGQTQGDSSENREHRSEDISTEFRKKKGPRARSGARGGPEEEAESKRLESVFAKLSPAMIEARKRDSTKPLARLAQEALEVGFDDVYSDVKSIDMPKRPPWTAGESKDALEQREEQGFAAWKDDVYSKHPADELSYFEHNLEVWRQLWRVAELSDIALFVIDSRHPVLHFPPSLFQYIVHDLGKKLVLVFNKIDLIEPATLEAWRIYFVHRFPGLLTAAFSCYPKEGFLTSGSAKEALKSRHRRRYKRYLRAVGISDVLKACRDVHLVKSGVTVDWESLITKTEKELQERHDAELAKQRAKDKDDEFLGRSRRRQRMPAAEDSGIEDSDDESTDEDVEGKVSPTTALREHEVNKDMITIGLVGHPNVGKSSLINSIVGRKVVSTSRSPGHTKHFQTIHLTPEVRLCDCPGLVFPAVMPKPVQILSGMYRIAQVQEPYTAVKYLAERVPIEDILGLKHPDVDNENDVPPWSAWNICEAYALQRGFLTGRAARPDVYRAANAILQLVNDGRIILSFKPPMYFSTQKGPKHDH</sequence>
<feature type="region of interest" description="Disordered" evidence="6">
    <location>
        <begin position="337"/>
        <end position="396"/>
    </location>
</feature>
<dbReference type="EMBL" id="JADGJD010000024">
    <property type="protein sequence ID" value="KAJ3056691.1"/>
    <property type="molecule type" value="Genomic_DNA"/>
</dbReference>
<dbReference type="Gene3D" id="3.40.50.300">
    <property type="entry name" value="P-loop containing nucleotide triphosphate hydrolases"/>
    <property type="match status" value="1"/>
</dbReference>
<dbReference type="PANTHER" id="PTHR45709:SF3">
    <property type="entry name" value="GUANINE NUCLEOTIDE-BINDING PROTEIN-LIKE 1"/>
    <property type="match status" value="1"/>
</dbReference>
<accession>A0AAD5SL07</accession>
<feature type="domain" description="CP-type G" evidence="7">
    <location>
        <begin position="194"/>
        <end position="464"/>
    </location>
</feature>
<dbReference type="AlphaFoldDB" id="A0AAD5SL07"/>
<evidence type="ECO:0000256" key="3">
    <source>
        <dbReference type="ARBA" id="ARBA00023134"/>
    </source>
</evidence>
<feature type="compositionally biased region" description="Basic and acidic residues" evidence="6">
    <location>
        <begin position="337"/>
        <end position="359"/>
    </location>
</feature>
<feature type="compositionally biased region" description="Basic residues" evidence="6">
    <location>
        <begin position="1"/>
        <end position="15"/>
    </location>
</feature>
<keyword evidence="3" id="KW-0342">GTP-binding</keyword>
<dbReference type="InterPro" id="IPR043358">
    <property type="entry name" value="GNL1-like"/>
</dbReference>
<evidence type="ECO:0000256" key="5">
    <source>
        <dbReference type="ARBA" id="ARBA00039902"/>
    </source>
</evidence>
<evidence type="ECO:0000313" key="8">
    <source>
        <dbReference type="EMBL" id="KAJ3056691.1"/>
    </source>
</evidence>
<comment type="caution">
    <text evidence="8">The sequence shown here is derived from an EMBL/GenBank/DDBJ whole genome shotgun (WGS) entry which is preliminary data.</text>
</comment>
<dbReference type="GO" id="GO:0005525">
    <property type="term" value="F:GTP binding"/>
    <property type="evidence" value="ECO:0007669"/>
    <property type="project" value="UniProtKB-KW"/>
</dbReference>
<evidence type="ECO:0000259" key="7">
    <source>
        <dbReference type="PROSITE" id="PS51721"/>
    </source>
</evidence>
<protein>
    <recommendedName>
        <fullName evidence="5">Guanine nucleotide-binding protein-like 1</fullName>
    </recommendedName>
</protein>
<feature type="compositionally biased region" description="Basic and acidic residues" evidence="6">
    <location>
        <begin position="17"/>
        <end position="35"/>
    </location>
</feature>
<dbReference type="InterPro" id="IPR006073">
    <property type="entry name" value="GTP-bd"/>
</dbReference>
<keyword evidence="1" id="KW-0597">Phosphoprotein</keyword>
<keyword evidence="2" id="KW-0547">Nucleotide-binding</keyword>
<dbReference type="PANTHER" id="PTHR45709">
    <property type="entry name" value="LARGE SUBUNIT GTPASE 1 HOMOLOG-RELATED"/>
    <property type="match status" value="1"/>
</dbReference>
<comment type="function">
    <text evidence="4">Possible regulatory or functional link with the histocompatibility cluster.</text>
</comment>
<evidence type="ECO:0000313" key="9">
    <source>
        <dbReference type="Proteomes" id="UP001212841"/>
    </source>
</evidence>
<dbReference type="PRINTS" id="PR00326">
    <property type="entry name" value="GTP1OBG"/>
</dbReference>
<name>A0AAD5SL07_9FUNG</name>
<dbReference type="Proteomes" id="UP001212841">
    <property type="component" value="Unassembled WGS sequence"/>
</dbReference>
<feature type="region of interest" description="Disordered" evidence="6">
    <location>
        <begin position="1"/>
        <end position="98"/>
    </location>
</feature>
<dbReference type="GO" id="GO:0003924">
    <property type="term" value="F:GTPase activity"/>
    <property type="evidence" value="ECO:0007669"/>
    <property type="project" value="InterPro"/>
</dbReference>
<dbReference type="SUPFAM" id="SSF52540">
    <property type="entry name" value="P-loop containing nucleoside triphosphate hydrolases"/>
    <property type="match status" value="1"/>
</dbReference>
<feature type="compositionally biased region" description="Basic and acidic residues" evidence="6">
    <location>
        <begin position="59"/>
        <end position="73"/>
    </location>
</feature>
<evidence type="ECO:0000256" key="4">
    <source>
        <dbReference type="ARBA" id="ARBA00037770"/>
    </source>
</evidence>
<feature type="compositionally biased region" description="Acidic residues" evidence="6">
    <location>
        <begin position="373"/>
        <end position="387"/>
    </location>
</feature>
<evidence type="ECO:0000256" key="1">
    <source>
        <dbReference type="ARBA" id="ARBA00022553"/>
    </source>
</evidence>
<dbReference type="Pfam" id="PF01926">
    <property type="entry name" value="MMR_HSR1"/>
    <property type="match status" value="1"/>
</dbReference>